<dbReference type="AlphaFoldDB" id="A0A645EX01"/>
<protein>
    <submittedName>
        <fullName evidence="1">Uncharacterized protein</fullName>
    </submittedName>
</protein>
<dbReference type="EMBL" id="VSSQ01051635">
    <property type="protein sequence ID" value="MPN05729.1"/>
    <property type="molecule type" value="Genomic_DNA"/>
</dbReference>
<organism evidence="1">
    <name type="scientific">bioreactor metagenome</name>
    <dbReference type="NCBI Taxonomy" id="1076179"/>
    <lineage>
        <taxon>unclassified sequences</taxon>
        <taxon>metagenomes</taxon>
        <taxon>ecological metagenomes</taxon>
    </lineage>
</organism>
<proteinExistence type="predicted"/>
<comment type="caution">
    <text evidence="1">The sequence shown here is derived from an EMBL/GenBank/DDBJ whole genome shotgun (WGS) entry which is preliminary data.</text>
</comment>
<reference evidence="1" key="1">
    <citation type="submission" date="2019-08" db="EMBL/GenBank/DDBJ databases">
        <authorList>
            <person name="Kucharzyk K."/>
            <person name="Murdoch R.W."/>
            <person name="Higgins S."/>
            <person name="Loffler F."/>
        </authorList>
    </citation>
    <scope>NUCLEOTIDE SEQUENCE</scope>
</reference>
<accession>A0A645EX01</accession>
<sequence length="130" mass="14140">MPVGVEEVDGLEQCMIGGTDHLDASSFKAGLSCKKRIHGLDFQRQVLGPRRGVAVTPHRWAGRQLKEGEHVTIAGVEENMHVGIRLARGRNGILGNGQHEFHAQVLLVPARGLQRVLAAVGDVVNFIDQH</sequence>
<evidence type="ECO:0000313" key="1">
    <source>
        <dbReference type="EMBL" id="MPN05729.1"/>
    </source>
</evidence>
<name>A0A645EX01_9ZZZZ</name>
<gene>
    <name evidence="1" type="ORF">SDC9_152982</name>
</gene>